<gene>
    <name evidence="2" type="ORF">BC936DRAFT_138709</name>
</gene>
<evidence type="ECO:0000313" key="3">
    <source>
        <dbReference type="Proteomes" id="UP000268093"/>
    </source>
</evidence>
<dbReference type="InterPro" id="IPR036389">
    <property type="entry name" value="RNase_III_sf"/>
</dbReference>
<dbReference type="EMBL" id="RBNI01013585">
    <property type="protein sequence ID" value="RUP28719.1"/>
    <property type="molecule type" value="Genomic_DNA"/>
</dbReference>
<evidence type="ECO:0000313" key="2">
    <source>
        <dbReference type="EMBL" id="RUP28719.1"/>
    </source>
</evidence>
<dbReference type="AlphaFoldDB" id="A0A433BQZ0"/>
<dbReference type="GO" id="GO:0006396">
    <property type="term" value="P:RNA processing"/>
    <property type="evidence" value="ECO:0007669"/>
    <property type="project" value="InterPro"/>
</dbReference>
<dbReference type="Gene3D" id="3.30.160.20">
    <property type="match status" value="1"/>
</dbReference>
<comment type="caution">
    <text evidence="2">The sequence shown here is derived from an EMBL/GenBank/DDBJ whole genome shotgun (WGS) entry which is preliminary data.</text>
</comment>
<dbReference type="Gene3D" id="1.10.1520.10">
    <property type="entry name" value="Ribonuclease III domain"/>
    <property type="match status" value="1"/>
</dbReference>
<evidence type="ECO:0008006" key="4">
    <source>
        <dbReference type="Google" id="ProtNLM"/>
    </source>
</evidence>
<organism evidence="2 3">
    <name type="scientific">Jimgerdemannia flammicorona</name>
    <dbReference type="NCBI Taxonomy" id="994334"/>
    <lineage>
        <taxon>Eukaryota</taxon>
        <taxon>Fungi</taxon>
        <taxon>Fungi incertae sedis</taxon>
        <taxon>Mucoromycota</taxon>
        <taxon>Mucoromycotina</taxon>
        <taxon>Endogonomycetes</taxon>
        <taxon>Endogonales</taxon>
        <taxon>Endogonaceae</taxon>
        <taxon>Jimgerdemannia</taxon>
    </lineage>
</organism>
<evidence type="ECO:0000256" key="1">
    <source>
        <dbReference type="SAM" id="MobiDB-lite"/>
    </source>
</evidence>
<dbReference type="GO" id="GO:0004525">
    <property type="term" value="F:ribonuclease III activity"/>
    <property type="evidence" value="ECO:0007669"/>
    <property type="project" value="InterPro"/>
</dbReference>
<protein>
    <recommendedName>
        <fullName evidence="4">RNase III domain-containing protein</fullName>
    </recommendedName>
</protein>
<proteinExistence type="predicted"/>
<sequence>MYESIGDARLYLFATMFLYHRYGEAISEGQLTELRKYMVGNDFAVMDMAKHLGLAEMTHGMTGKKLLPNTAESLIGVLFKLYGYNFTEVFLKQLFDAKYKKWCEDRHTDKIKEYLAKPTKIKKPTELTPRSLLNEHVQKHPESGLYKFTHETHKHGWIAIVQYGRLSCKSKPCRTKNAANDQACECMLEKLKGKSKKRPSDVPDTASVKRLRKK</sequence>
<feature type="region of interest" description="Disordered" evidence="1">
    <location>
        <begin position="193"/>
        <end position="214"/>
    </location>
</feature>
<dbReference type="CDD" id="cd00593">
    <property type="entry name" value="RIBOc"/>
    <property type="match status" value="1"/>
</dbReference>
<accession>A0A433BQZ0</accession>
<name>A0A433BQZ0_9FUNG</name>
<dbReference type="SUPFAM" id="SSF69065">
    <property type="entry name" value="RNase III domain-like"/>
    <property type="match status" value="1"/>
</dbReference>
<reference evidence="2 3" key="1">
    <citation type="journal article" date="2018" name="New Phytol.">
        <title>Phylogenomics of Endogonaceae and evolution of mycorrhizas within Mucoromycota.</title>
        <authorList>
            <person name="Chang Y."/>
            <person name="Desiro A."/>
            <person name="Na H."/>
            <person name="Sandor L."/>
            <person name="Lipzen A."/>
            <person name="Clum A."/>
            <person name="Barry K."/>
            <person name="Grigoriev I.V."/>
            <person name="Martin F.M."/>
            <person name="Stajich J.E."/>
            <person name="Smith M.E."/>
            <person name="Bonito G."/>
            <person name="Spatafora J.W."/>
        </authorList>
    </citation>
    <scope>NUCLEOTIDE SEQUENCE [LARGE SCALE GENOMIC DNA]</scope>
    <source>
        <strain evidence="2 3">GMNB39</strain>
    </source>
</reference>
<dbReference type="Proteomes" id="UP000268093">
    <property type="component" value="Unassembled WGS sequence"/>
</dbReference>
<dbReference type="SUPFAM" id="SSF54768">
    <property type="entry name" value="dsRNA-binding domain-like"/>
    <property type="match status" value="1"/>
</dbReference>
<keyword evidence="3" id="KW-1185">Reference proteome</keyword>
<dbReference type="InterPro" id="IPR000999">
    <property type="entry name" value="RNase_III_dom"/>
</dbReference>